<feature type="chain" id="PRO_5046682985" evidence="1">
    <location>
        <begin position="37"/>
        <end position="163"/>
    </location>
</feature>
<dbReference type="RefSeq" id="WP_263227342.1">
    <property type="nucleotide sequence ID" value="NZ_CP106793.1"/>
</dbReference>
<proteinExistence type="predicted"/>
<feature type="signal peptide" evidence="1">
    <location>
        <begin position="1"/>
        <end position="36"/>
    </location>
</feature>
<evidence type="ECO:0000313" key="3">
    <source>
        <dbReference type="Proteomes" id="UP001061298"/>
    </source>
</evidence>
<gene>
    <name evidence="2" type="ORF">N8I84_00645</name>
</gene>
<sequence>MRLLPPRRPRTGRTALLAAVPAVLAASLTGLAPAHATTTAGAPAVARDQITCPRGFVCIYPDINFNGQPYVKRAVDGSVRHLPDYIRSKGSSIINNSSRTARVYQKGQLLRPARLRRTRGRYHQRPAFLPAQRHHSQPAQRRHPLRRLVTALNGSIRLPAARR</sequence>
<organism evidence="2 3">
    <name type="scientific">Streptomyces cynarae</name>
    <dbReference type="NCBI Taxonomy" id="2981134"/>
    <lineage>
        <taxon>Bacteria</taxon>
        <taxon>Bacillati</taxon>
        <taxon>Actinomycetota</taxon>
        <taxon>Actinomycetes</taxon>
        <taxon>Kitasatosporales</taxon>
        <taxon>Streptomycetaceae</taxon>
        <taxon>Streptomyces</taxon>
    </lineage>
</organism>
<evidence type="ECO:0000256" key="1">
    <source>
        <dbReference type="SAM" id="SignalP"/>
    </source>
</evidence>
<dbReference type="Proteomes" id="UP001061298">
    <property type="component" value="Chromosome"/>
</dbReference>
<reference evidence="2" key="1">
    <citation type="submission" date="2022-10" db="EMBL/GenBank/DDBJ databases">
        <authorList>
            <person name="Mo P."/>
        </authorList>
    </citation>
    <scope>NUCLEOTIDE SEQUENCE</scope>
    <source>
        <strain evidence="2">HUAS 13-4</strain>
    </source>
</reference>
<keyword evidence="1" id="KW-0732">Signal</keyword>
<protein>
    <submittedName>
        <fullName evidence="2">Peptidase inhibitor family I36 protein</fullName>
    </submittedName>
</protein>
<keyword evidence="3" id="KW-1185">Reference proteome</keyword>
<name>A0ABY6DSW0_9ACTN</name>
<accession>A0ABY6DSW0</accession>
<dbReference type="Pfam" id="PF03995">
    <property type="entry name" value="Inhibitor_I36"/>
    <property type="match status" value="1"/>
</dbReference>
<dbReference type="EMBL" id="CP106793">
    <property type="protein sequence ID" value="UXY17446.1"/>
    <property type="molecule type" value="Genomic_DNA"/>
</dbReference>
<evidence type="ECO:0000313" key="2">
    <source>
        <dbReference type="EMBL" id="UXY17446.1"/>
    </source>
</evidence>